<keyword evidence="3" id="KW-1185">Reference proteome</keyword>
<feature type="compositionally biased region" description="Basic and acidic residues" evidence="1">
    <location>
        <begin position="151"/>
        <end position="161"/>
    </location>
</feature>
<sequence>MASLLIAHDITKLNYNGIAAAFGQGATYDSIESRFRPIRGLMKQLRTEAAEHGVDLTLTPRGRQRGSETSTAPPQSSTAPSGVAKLPLPPLTNSRKKLKKDDAKTKAQEFIDLSQDSDKDEDLEPTTSIDSDNPLISRFNPEQRLMASHKGVNERDRKRSAADAVLARSRNLNPTVSGERLPDSGPNFQTISGKWDDMDRDGDTEEDDYEDLPLAPRRRRMQRANNIYQSPNSSPDQLALTSQSQDRFNVLQTPNDDGLHHSRPPYHSNAEAPQSISTTLQSNANSSRTRTLFDFPPSPKLYREPPGYSTTTSMSNENAPFLPRRTASRSSPSPLPTRFSSVDAYRPTTEDFLPPDDMLPPDWIRNLNLATDERGLPIIPHQMSWSPSPASAPRSSNTDNYSGAARSHADQPSSNKSTSSKSNCGSSSWTGNKRVRPFFTSADTDTRNQSFPQDRIHESSIPNHESVPYQVRRFMDELHRKRMEKSSYAAAEPGTKAASGSGAGKKQLQNQRK</sequence>
<evidence type="ECO:0000256" key="1">
    <source>
        <dbReference type="SAM" id="MobiDB-lite"/>
    </source>
</evidence>
<evidence type="ECO:0000313" key="3">
    <source>
        <dbReference type="Proteomes" id="UP000053317"/>
    </source>
</evidence>
<feature type="compositionally biased region" description="Low complexity" evidence="1">
    <location>
        <begin position="67"/>
        <end position="81"/>
    </location>
</feature>
<evidence type="ECO:0000313" key="2">
    <source>
        <dbReference type="EMBL" id="KKY28446.1"/>
    </source>
</evidence>
<dbReference type="OrthoDB" id="4828117at2759"/>
<dbReference type="Proteomes" id="UP000053317">
    <property type="component" value="Unassembled WGS sequence"/>
</dbReference>
<feature type="region of interest" description="Disordered" evidence="1">
    <location>
        <begin position="250"/>
        <end position="341"/>
    </location>
</feature>
<dbReference type="AlphaFoldDB" id="A0A0G2F2E4"/>
<feature type="compositionally biased region" description="Polar residues" evidence="1">
    <location>
        <begin position="308"/>
        <end position="318"/>
    </location>
</feature>
<feature type="compositionally biased region" description="Basic and acidic residues" evidence="1">
    <location>
        <begin position="99"/>
        <end position="109"/>
    </location>
</feature>
<feature type="region of interest" description="Disordered" evidence="1">
    <location>
        <begin position="52"/>
        <end position="220"/>
    </location>
</feature>
<protein>
    <submittedName>
        <fullName evidence="2">Uncharacterized protein</fullName>
    </submittedName>
</protein>
<organism evidence="2 3">
    <name type="scientific">Phaeomoniella chlamydospora</name>
    <name type="common">Phaeoacremonium chlamydosporum</name>
    <dbReference type="NCBI Taxonomy" id="158046"/>
    <lineage>
        <taxon>Eukaryota</taxon>
        <taxon>Fungi</taxon>
        <taxon>Dikarya</taxon>
        <taxon>Ascomycota</taxon>
        <taxon>Pezizomycotina</taxon>
        <taxon>Eurotiomycetes</taxon>
        <taxon>Chaetothyriomycetidae</taxon>
        <taxon>Phaeomoniellales</taxon>
        <taxon>Phaeomoniellaceae</taxon>
        <taxon>Phaeomoniella</taxon>
    </lineage>
</organism>
<reference evidence="2 3" key="1">
    <citation type="submission" date="2015-05" db="EMBL/GenBank/DDBJ databases">
        <title>Distinctive expansion of gene families associated with plant cell wall degradation and secondary metabolism in the genomes of grapevine trunk pathogens.</title>
        <authorList>
            <person name="Lawrence D.P."/>
            <person name="Travadon R."/>
            <person name="Rolshausen P.E."/>
            <person name="Baumgartner K."/>
        </authorList>
    </citation>
    <scope>NUCLEOTIDE SEQUENCE [LARGE SCALE GENOMIC DNA]</scope>
    <source>
        <strain evidence="2">UCRPC4</strain>
    </source>
</reference>
<accession>A0A0G2F2E4</accession>
<dbReference type="EMBL" id="LCWF01000013">
    <property type="protein sequence ID" value="KKY28446.1"/>
    <property type="molecule type" value="Genomic_DNA"/>
</dbReference>
<feature type="compositionally biased region" description="Low complexity" evidence="1">
    <location>
        <begin position="384"/>
        <end position="396"/>
    </location>
</feature>
<feature type="compositionally biased region" description="Low complexity" evidence="1">
    <location>
        <begin position="413"/>
        <end position="431"/>
    </location>
</feature>
<feature type="compositionally biased region" description="Polar residues" evidence="1">
    <location>
        <begin position="271"/>
        <end position="290"/>
    </location>
</feature>
<comment type="caution">
    <text evidence="2">The sequence shown here is derived from an EMBL/GenBank/DDBJ whole genome shotgun (WGS) entry which is preliminary data.</text>
</comment>
<feature type="region of interest" description="Disordered" evidence="1">
    <location>
        <begin position="379"/>
        <end position="513"/>
    </location>
</feature>
<gene>
    <name evidence="2" type="ORF">UCRPC4_g00614</name>
</gene>
<name>A0A0G2F2E4_PHACM</name>
<feature type="compositionally biased region" description="Low complexity" evidence="1">
    <location>
        <begin position="322"/>
        <end position="341"/>
    </location>
</feature>
<proteinExistence type="predicted"/>
<feature type="compositionally biased region" description="Low complexity" evidence="1">
    <location>
        <begin position="496"/>
        <end position="506"/>
    </location>
</feature>
<feature type="compositionally biased region" description="Polar residues" evidence="1">
    <location>
        <begin position="441"/>
        <end position="452"/>
    </location>
</feature>
<reference evidence="2 3" key="2">
    <citation type="submission" date="2015-05" db="EMBL/GenBank/DDBJ databases">
        <authorList>
            <person name="Morales-Cruz A."/>
            <person name="Amrine K.C."/>
            <person name="Cantu D."/>
        </authorList>
    </citation>
    <scope>NUCLEOTIDE SEQUENCE [LARGE SCALE GENOMIC DNA]</scope>
    <source>
        <strain evidence="2">UCRPC4</strain>
    </source>
</reference>
<feature type="compositionally biased region" description="Acidic residues" evidence="1">
    <location>
        <begin position="198"/>
        <end position="211"/>
    </location>
</feature>